<dbReference type="InterPro" id="IPR007372">
    <property type="entry name" value="Lipid/polyisoprenoid-bd_YceI"/>
</dbReference>
<dbReference type="Proteomes" id="UP000321638">
    <property type="component" value="Unassembled WGS sequence"/>
</dbReference>
<evidence type="ECO:0000259" key="2">
    <source>
        <dbReference type="SMART" id="SM00867"/>
    </source>
</evidence>
<proteinExistence type="predicted"/>
<keyword evidence="1" id="KW-0732">Signal</keyword>
<dbReference type="Pfam" id="PF04264">
    <property type="entry name" value="YceI"/>
    <property type="match status" value="1"/>
</dbReference>
<feature type="signal peptide" evidence="1">
    <location>
        <begin position="1"/>
        <end position="26"/>
    </location>
</feature>
<keyword evidence="4" id="KW-1185">Reference proteome</keyword>
<dbReference type="AlphaFoldDB" id="A0A5C8PV59"/>
<dbReference type="SUPFAM" id="SSF101874">
    <property type="entry name" value="YceI-like"/>
    <property type="match status" value="1"/>
</dbReference>
<evidence type="ECO:0000256" key="1">
    <source>
        <dbReference type="SAM" id="SignalP"/>
    </source>
</evidence>
<gene>
    <name evidence="3" type="ORF">FHP25_00400</name>
</gene>
<feature type="chain" id="PRO_5022942367" description="Lipid/polyisoprenoid-binding YceI-like domain-containing protein" evidence="1">
    <location>
        <begin position="27"/>
        <end position="201"/>
    </location>
</feature>
<accession>A0A5C8PV59</accession>
<name>A0A5C8PV59_9HYPH</name>
<organism evidence="3 4">
    <name type="scientific">Vineibacter terrae</name>
    <dbReference type="NCBI Taxonomy" id="2586908"/>
    <lineage>
        <taxon>Bacteria</taxon>
        <taxon>Pseudomonadati</taxon>
        <taxon>Pseudomonadota</taxon>
        <taxon>Alphaproteobacteria</taxon>
        <taxon>Hyphomicrobiales</taxon>
        <taxon>Vineibacter</taxon>
    </lineage>
</organism>
<dbReference type="PANTHER" id="PTHR34406">
    <property type="entry name" value="PROTEIN YCEI"/>
    <property type="match status" value="1"/>
</dbReference>
<dbReference type="SMART" id="SM00867">
    <property type="entry name" value="YceI"/>
    <property type="match status" value="1"/>
</dbReference>
<dbReference type="PANTHER" id="PTHR34406:SF1">
    <property type="entry name" value="PROTEIN YCEI"/>
    <property type="match status" value="1"/>
</dbReference>
<dbReference type="InterPro" id="IPR036761">
    <property type="entry name" value="TTHA0802/YceI-like_sf"/>
</dbReference>
<evidence type="ECO:0000313" key="4">
    <source>
        <dbReference type="Proteomes" id="UP000321638"/>
    </source>
</evidence>
<sequence>MMEWSVLITRSGVALLGLLAASPVLAGPADPWAVDAEASRLTFETKQMGVPVKGRFGKFSGSIVLDPSDLANARIDITVAIPSGATGTKDIDEAMLGEDLLAARAFPAARFVADKVISEGEGKYRADGKLTIRDLSKDLALPFTLAIADDPTTPGQLRATARGRVDIRRLDYGVGQRDWKATDAVPNEVAVVLEIIATRAK</sequence>
<feature type="domain" description="Lipid/polyisoprenoid-binding YceI-like" evidence="2">
    <location>
        <begin position="31"/>
        <end position="198"/>
    </location>
</feature>
<evidence type="ECO:0000313" key="3">
    <source>
        <dbReference type="EMBL" id="TXL82198.1"/>
    </source>
</evidence>
<reference evidence="3 4" key="1">
    <citation type="submission" date="2019-06" db="EMBL/GenBank/DDBJ databases">
        <title>New taxonomy in bacterial strain CC-CFT640, isolated from vineyard.</title>
        <authorList>
            <person name="Lin S.-Y."/>
            <person name="Tsai C.-F."/>
            <person name="Young C.-C."/>
        </authorList>
    </citation>
    <scope>NUCLEOTIDE SEQUENCE [LARGE SCALE GENOMIC DNA]</scope>
    <source>
        <strain evidence="3 4">CC-CFT640</strain>
    </source>
</reference>
<protein>
    <recommendedName>
        <fullName evidence="2">Lipid/polyisoprenoid-binding YceI-like domain-containing protein</fullName>
    </recommendedName>
</protein>
<dbReference type="OrthoDB" id="1247465at2"/>
<comment type="caution">
    <text evidence="3">The sequence shown here is derived from an EMBL/GenBank/DDBJ whole genome shotgun (WGS) entry which is preliminary data.</text>
</comment>
<dbReference type="Gene3D" id="2.40.128.110">
    <property type="entry name" value="Lipid/polyisoprenoid-binding, YceI-like"/>
    <property type="match status" value="1"/>
</dbReference>
<dbReference type="EMBL" id="VDUZ01000001">
    <property type="protein sequence ID" value="TXL82198.1"/>
    <property type="molecule type" value="Genomic_DNA"/>
</dbReference>